<dbReference type="FunFam" id="3.40.1170.60:FF:000003">
    <property type="entry name" value="DNA polymerase eta"/>
    <property type="match status" value="1"/>
</dbReference>
<dbReference type="GO" id="GO:0003887">
    <property type="term" value="F:DNA-directed DNA polymerase activity"/>
    <property type="evidence" value="ECO:0007669"/>
    <property type="project" value="TreeGrafter"/>
</dbReference>
<sequence length="1272" mass="136055">MDCFYVQVELQHCPESIGKPAVVVQYTGAGLLAVSYEARALGVRRHMRLADAQRICPSLKVFQVPEKRGKADISRYRQASDAVMSALSQLSTQFQKASIDEAYVDLTERVDGMLAESSDSCLDMLKPERLKSTCMAVGGQEALSDWLNSGLETAAGMTREQRLRYHDLRLVVGACLVEDVRSEVRARLGYNCSAGLAGTKTLAKISAGANKPARQTLAPWSMAPELMAPMPLDRVPRLGGKLGRAISALLGGNATVADVLAASEASVLSAELDSASVRYARELCRGIDGGEAVVPRLAQTSLGCSKNFYEPIRDSATLRRWLGELGDELFERLTQDRVEHRTLGLEANGILFFAFHCFVAARRAAMTAAGFAFIFAVARHCLNPRWTSSLPAGMPMSAQKSFMALIFSGQGACISCSPTHRPEKLAVSSSSLLKTARNTDLKTRLSALFTDLATASKSTVLGCDSLTIRNCSTRLRISVWGSFLIRSRSSSGRLVDSGTSTAPSTAASTLSEAEVGILPSDTAPSPVPEIPFLIVTVIGSLPLRTALAAFNAAQSGASFIKPLFGALKLRAEAFIFGLQLLDLQIAGHCTVFTSPHAGASVACRLHFDVTVVNGGTKPHRVIRADGPSTDRPRLLLEAAFVAFQLSYPTTALLVECQACQSARSWGHASSLAGCTCADHAAAASVALTPKTSPQTRLRSPGSTAEQAPGGQHVDRLSRSPEKPALEQAEGGDGDHLWLSASSSSGPCVSEPTSGSGSSSCSSSSQARPANRDGDSGWTCLPRLASSSSGPCVSEPTSGSGSSSSSSSSQARPTNRDVGTSSSNMRDQSGASSICGVVAYVDSGKSKIRRRVSDQVDEAGLHRLPGIAGAKHVKSQPALATGRKPSDDVTLASTSKSDIPDNAEQHASLFLRNTGMRVAVQSCLHQRNARFYDMHHFNVYAARSAKLIADMSMESLKKRRRLPMNRPTNVRMRDHVATDLATQTAGQDASGVAGVSDSQTELKPSSPETAAASKDSGQTHQSPEPALMTQEHLMERLRQDGKLVIDKSDPNRPRFTLCELRDVLTERNELKVRLIEVEEELVAYKQASEKAAAAAAAASAATVAPEDAPVQGPINREPDEKLFPQDVGSRIGIKHFYTHPVKVVREHNMASDSSGINISGRDCTSDAFNDNDYCLTTDEYIGEILAYLRPTVYEIVLLCLYCIVLLAGLLGNALVIAAVLRKQTMRTATNMFLVNLALADFLVILLCLVPTVIEDVMESWLFGDAACRVLKYL</sequence>
<dbReference type="GO" id="GO:0016020">
    <property type="term" value="C:membrane"/>
    <property type="evidence" value="ECO:0007669"/>
    <property type="project" value="UniProtKB-SubCell"/>
</dbReference>
<dbReference type="Pfam" id="PF11799">
    <property type="entry name" value="IMS_C"/>
    <property type="match status" value="1"/>
</dbReference>
<dbReference type="SUPFAM" id="SSF81321">
    <property type="entry name" value="Family A G protein-coupled receptor-like"/>
    <property type="match status" value="1"/>
</dbReference>
<protein>
    <recommendedName>
        <fullName evidence="13">DNA polymerase eta</fullName>
    </recommendedName>
</protein>
<dbReference type="PRINTS" id="PR00237">
    <property type="entry name" value="GPCRRHODOPSN"/>
</dbReference>
<evidence type="ECO:0000256" key="13">
    <source>
        <dbReference type="ARBA" id="ARBA00044975"/>
    </source>
</evidence>
<feature type="compositionally biased region" description="Polar residues" evidence="15">
    <location>
        <begin position="784"/>
        <end position="796"/>
    </location>
</feature>
<evidence type="ECO:0000256" key="6">
    <source>
        <dbReference type="ARBA" id="ARBA00022723"/>
    </source>
</evidence>
<evidence type="ECO:0000256" key="16">
    <source>
        <dbReference type="SAM" id="Phobius"/>
    </source>
</evidence>
<keyword evidence="9 16" id="KW-1133">Transmembrane helix</keyword>
<dbReference type="GO" id="GO:0009314">
    <property type="term" value="P:response to radiation"/>
    <property type="evidence" value="ECO:0007669"/>
    <property type="project" value="TreeGrafter"/>
</dbReference>
<evidence type="ECO:0000256" key="15">
    <source>
        <dbReference type="SAM" id="MobiDB-lite"/>
    </source>
</evidence>
<proteinExistence type="predicted"/>
<keyword evidence="8" id="KW-0460">Magnesium</keyword>
<evidence type="ECO:0000256" key="12">
    <source>
        <dbReference type="ARBA" id="ARBA00023242"/>
    </source>
</evidence>
<accession>A0A1I8IM53</accession>
<dbReference type="GO" id="GO:0046983">
    <property type="term" value="F:protein dimerization activity"/>
    <property type="evidence" value="ECO:0007669"/>
    <property type="project" value="InterPro"/>
</dbReference>
<evidence type="ECO:0000256" key="7">
    <source>
        <dbReference type="ARBA" id="ARBA00022763"/>
    </source>
</evidence>
<keyword evidence="3" id="KW-0808">Transferase</keyword>
<dbReference type="Pfam" id="PF00001">
    <property type="entry name" value="7tm_1"/>
    <property type="match status" value="1"/>
</dbReference>
<evidence type="ECO:0000259" key="17">
    <source>
        <dbReference type="PROSITE" id="PS50173"/>
    </source>
</evidence>
<dbReference type="PROSITE" id="PS51777">
    <property type="entry name" value="RH2"/>
    <property type="match status" value="1"/>
</dbReference>
<evidence type="ECO:0000256" key="1">
    <source>
        <dbReference type="ARBA" id="ARBA00004123"/>
    </source>
</evidence>
<dbReference type="Gene3D" id="6.10.230.10">
    <property type="match status" value="1"/>
</dbReference>
<organism evidence="20 21">
    <name type="scientific">Macrostomum lignano</name>
    <dbReference type="NCBI Taxonomy" id="282301"/>
    <lineage>
        <taxon>Eukaryota</taxon>
        <taxon>Metazoa</taxon>
        <taxon>Spiralia</taxon>
        <taxon>Lophotrochozoa</taxon>
        <taxon>Platyhelminthes</taxon>
        <taxon>Rhabditophora</taxon>
        <taxon>Macrostomorpha</taxon>
        <taxon>Macrostomida</taxon>
        <taxon>Macrostomidae</taxon>
        <taxon>Macrostomum</taxon>
    </lineage>
</organism>
<dbReference type="GO" id="GO:0006281">
    <property type="term" value="P:DNA repair"/>
    <property type="evidence" value="ECO:0007669"/>
    <property type="project" value="UniProtKB-KW"/>
</dbReference>
<feature type="compositionally biased region" description="Basic and acidic residues" evidence="15">
    <location>
        <begin position="712"/>
        <end position="724"/>
    </location>
</feature>
<evidence type="ECO:0000256" key="4">
    <source>
        <dbReference type="ARBA" id="ARBA00022692"/>
    </source>
</evidence>
<dbReference type="GO" id="GO:0035861">
    <property type="term" value="C:site of double-strand break"/>
    <property type="evidence" value="ECO:0007669"/>
    <property type="project" value="TreeGrafter"/>
</dbReference>
<feature type="compositionally biased region" description="Polar residues" evidence="15">
    <location>
        <begin position="809"/>
        <end position="828"/>
    </location>
</feature>
<dbReference type="WBParaSite" id="maker-uti_cns_0013746-snap-gene-0.2-mRNA-1">
    <property type="protein sequence ID" value="maker-uti_cns_0013746-snap-gene-0.2-mRNA-1"/>
    <property type="gene ID" value="maker-uti_cns_0013746-snap-gene-0.2"/>
</dbReference>
<dbReference type="Gene3D" id="3.40.1170.60">
    <property type="match status" value="1"/>
</dbReference>
<feature type="compositionally biased region" description="Polar residues" evidence="15">
    <location>
        <begin position="995"/>
        <end position="1007"/>
    </location>
</feature>
<dbReference type="AlphaFoldDB" id="A0A1I8IM53"/>
<reference evidence="21" key="1">
    <citation type="submission" date="2016-11" db="UniProtKB">
        <authorList>
            <consortium name="WormBaseParasite"/>
        </authorList>
    </citation>
    <scope>IDENTIFICATION</scope>
</reference>
<dbReference type="InterPro" id="IPR043128">
    <property type="entry name" value="Rev_trsase/Diguanyl_cyclase"/>
</dbReference>
<feature type="domain" description="G-protein coupled receptors family 1 profile" evidence="18">
    <location>
        <begin position="1210"/>
        <end position="1272"/>
    </location>
</feature>
<dbReference type="GO" id="GO:0005634">
    <property type="term" value="C:nucleus"/>
    <property type="evidence" value="ECO:0007669"/>
    <property type="project" value="UniProtKB-SubCell"/>
</dbReference>
<dbReference type="InterPro" id="IPR001126">
    <property type="entry name" value="UmuC"/>
</dbReference>
<feature type="region of interest" description="Disordered" evidence="15">
    <location>
        <begin position="981"/>
        <end position="1024"/>
    </location>
</feature>
<dbReference type="InterPro" id="IPR000276">
    <property type="entry name" value="GPCR_Rhodpsn"/>
</dbReference>
<dbReference type="Gene3D" id="3.30.70.270">
    <property type="match status" value="1"/>
</dbReference>
<evidence type="ECO:0000256" key="3">
    <source>
        <dbReference type="ARBA" id="ARBA00022679"/>
    </source>
</evidence>
<evidence type="ECO:0000256" key="10">
    <source>
        <dbReference type="ARBA" id="ARBA00023136"/>
    </source>
</evidence>
<keyword evidence="12" id="KW-0539">Nucleus</keyword>
<keyword evidence="11" id="KW-0234">DNA repair</keyword>
<feature type="compositionally biased region" description="Polar residues" evidence="15">
    <location>
        <begin position="689"/>
        <end position="705"/>
    </location>
</feature>
<dbReference type="GO" id="GO:0042276">
    <property type="term" value="P:error-prone translesion synthesis"/>
    <property type="evidence" value="ECO:0007669"/>
    <property type="project" value="TreeGrafter"/>
</dbReference>
<feature type="domain" description="RH2" evidence="19">
    <location>
        <begin position="1051"/>
        <end position="1133"/>
    </location>
</feature>
<feature type="compositionally biased region" description="Low complexity" evidence="15">
    <location>
        <begin position="753"/>
        <end position="764"/>
    </location>
</feature>
<dbReference type="Gene3D" id="3.30.1490.100">
    <property type="entry name" value="DNA polymerase, Y-family, little finger domain"/>
    <property type="match status" value="1"/>
</dbReference>
<evidence type="ECO:0000256" key="2">
    <source>
        <dbReference type="ARBA" id="ARBA00004370"/>
    </source>
</evidence>
<keyword evidence="4 16" id="KW-0812">Transmembrane</keyword>
<evidence type="ECO:0000313" key="21">
    <source>
        <dbReference type="WBParaSite" id="maker-uti_cns_0013746-snap-gene-0.2-mRNA-1"/>
    </source>
</evidence>
<dbReference type="Pfam" id="PF00817">
    <property type="entry name" value="IMS"/>
    <property type="match status" value="1"/>
</dbReference>
<evidence type="ECO:0000259" key="18">
    <source>
        <dbReference type="PROSITE" id="PS50262"/>
    </source>
</evidence>
<dbReference type="InterPro" id="IPR043502">
    <property type="entry name" value="DNA/RNA_pol_sf"/>
</dbReference>
<dbReference type="InterPro" id="IPR052230">
    <property type="entry name" value="DNA_polymerase_eta"/>
</dbReference>
<feature type="region of interest" description="Disordered" evidence="15">
    <location>
        <begin position="687"/>
        <end position="828"/>
    </location>
</feature>
<feature type="coiled-coil region" evidence="14">
    <location>
        <begin position="1059"/>
        <end position="1086"/>
    </location>
</feature>
<feature type="compositionally biased region" description="Low complexity" evidence="15">
    <location>
        <begin position="797"/>
        <end position="808"/>
    </location>
</feature>
<evidence type="ECO:0000256" key="8">
    <source>
        <dbReference type="ARBA" id="ARBA00022842"/>
    </source>
</evidence>
<name>A0A1I8IM53_9PLAT</name>
<evidence type="ECO:0000256" key="14">
    <source>
        <dbReference type="SAM" id="Coils"/>
    </source>
</evidence>
<dbReference type="SUPFAM" id="SSF161256">
    <property type="entry name" value="RILP dimerisation region"/>
    <property type="match status" value="1"/>
</dbReference>
<feature type="region of interest" description="Disordered" evidence="15">
    <location>
        <begin position="866"/>
        <end position="899"/>
    </location>
</feature>
<dbReference type="PANTHER" id="PTHR45873">
    <property type="entry name" value="DNA POLYMERASE ETA"/>
    <property type="match status" value="1"/>
</dbReference>
<dbReference type="InterPro" id="IPR017961">
    <property type="entry name" value="DNA_pol_Y-fam_little_finger"/>
</dbReference>
<dbReference type="InterPro" id="IPR021563">
    <property type="entry name" value="RILP_dimer"/>
</dbReference>
<comment type="subcellular location">
    <subcellularLocation>
        <location evidence="2">Membrane</location>
    </subcellularLocation>
    <subcellularLocation>
        <location evidence="1">Nucleus</location>
    </subcellularLocation>
</comment>
<keyword evidence="7" id="KW-0227">DNA damage</keyword>
<dbReference type="InterPro" id="IPR036775">
    <property type="entry name" value="DNA_pol_Y-fam_lit_finger_sf"/>
</dbReference>
<keyword evidence="5" id="KW-0548">Nucleotidyltransferase</keyword>
<feature type="compositionally biased region" description="Polar residues" evidence="15">
    <location>
        <begin position="739"/>
        <end position="752"/>
    </location>
</feature>
<dbReference type="Gene3D" id="1.20.1070.10">
    <property type="entry name" value="Rhodopsin 7-helix transmembrane proteins"/>
    <property type="match status" value="1"/>
</dbReference>
<keyword evidence="20" id="KW-1185">Reference proteome</keyword>
<dbReference type="SUPFAM" id="SSF100879">
    <property type="entry name" value="Lesion bypass DNA polymerase (Y-family), little finger domain"/>
    <property type="match status" value="1"/>
</dbReference>
<dbReference type="SUPFAM" id="SSF56672">
    <property type="entry name" value="DNA/RNA polymerases"/>
    <property type="match status" value="1"/>
</dbReference>
<keyword evidence="6" id="KW-0479">Metal-binding</keyword>
<feature type="transmembrane region" description="Helical" evidence="16">
    <location>
        <begin position="1194"/>
        <end position="1219"/>
    </location>
</feature>
<evidence type="ECO:0000313" key="20">
    <source>
        <dbReference type="Proteomes" id="UP000095280"/>
    </source>
</evidence>
<dbReference type="PROSITE" id="PS50262">
    <property type="entry name" value="G_PROTEIN_RECEP_F1_2"/>
    <property type="match status" value="1"/>
</dbReference>
<dbReference type="GO" id="GO:0003684">
    <property type="term" value="F:damaged DNA binding"/>
    <property type="evidence" value="ECO:0007669"/>
    <property type="project" value="InterPro"/>
</dbReference>
<feature type="transmembrane region" description="Helical" evidence="16">
    <location>
        <begin position="1231"/>
        <end position="1252"/>
    </location>
</feature>
<evidence type="ECO:0000256" key="11">
    <source>
        <dbReference type="ARBA" id="ARBA00023204"/>
    </source>
</evidence>
<evidence type="ECO:0000259" key="19">
    <source>
        <dbReference type="PROSITE" id="PS51777"/>
    </source>
</evidence>
<evidence type="ECO:0000256" key="5">
    <source>
        <dbReference type="ARBA" id="ARBA00022695"/>
    </source>
</evidence>
<keyword evidence="14" id="KW-0175">Coiled coil</keyword>
<dbReference type="InterPro" id="IPR017452">
    <property type="entry name" value="GPCR_Rhodpsn_7TM"/>
</dbReference>
<feature type="domain" description="UmuC" evidence="17">
    <location>
        <begin position="1"/>
        <end position="239"/>
    </location>
</feature>
<dbReference type="Proteomes" id="UP000095280">
    <property type="component" value="Unplaced"/>
</dbReference>
<keyword evidence="10 16" id="KW-0472">Membrane</keyword>
<dbReference type="PANTHER" id="PTHR45873:SF1">
    <property type="entry name" value="DNA POLYMERASE ETA"/>
    <property type="match status" value="1"/>
</dbReference>
<dbReference type="GO" id="GO:0004930">
    <property type="term" value="F:G protein-coupled receptor activity"/>
    <property type="evidence" value="ECO:0007669"/>
    <property type="project" value="InterPro"/>
</dbReference>
<dbReference type="GO" id="GO:0005657">
    <property type="term" value="C:replication fork"/>
    <property type="evidence" value="ECO:0007669"/>
    <property type="project" value="TreeGrafter"/>
</dbReference>
<dbReference type="InterPro" id="IPR034744">
    <property type="entry name" value="RH2"/>
</dbReference>
<evidence type="ECO:0000256" key="9">
    <source>
        <dbReference type="ARBA" id="ARBA00022989"/>
    </source>
</evidence>
<dbReference type="PROSITE" id="PS50173">
    <property type="entry name" value="UMUC"/>
    <property type="match status" value="1"/>
</dbReference>
<dbReference type="GO" id="GO:0046872">
    <property type="term" value="F:metal ion binding"/>
    <property type="evidence" value="ECO:0007669"/>
    <property type="project" value="UniProtKB-KW"/>
</dbReference>
<dbReference type="Pfam" id="PF11461">
    <property type="entry name" value="RILP"/>
    <property type="match status" value="1"/>
</dbReference>